<accession>A0A9W6YPZ5</accession>
<protein>
    <submittedName>
        <fullName evidence="2">Unnamed protein product</fullName>
    </submittedName>
</protein>
<evidence type="ECO:0000313" key="2">
    <source>
        <dbReference type="EMBL" id="GMG16630.1"/>
    </source>
</evidence>
<keyword evidence="3" id="KW-1185">Reference proteome</keyword>
<dbReference type="AlphaFoldDB" id="A0A9W6YPZ5"/>
<dbReference type="EMBL" id="BSXT01018946">
    <property type="protein sequence ID" value="GMG16630.1"/>
    <property type="molecule type" value="Genomic_DNA"/>
</dbReference>
<evidence type="ECO:0000313" key="3">
    <source>
        <dbReference type="Proteomes" id="UP001165121"/>
    </source>
</evidence>
<evidence type="ECO:0000256" key="1">
    <source>
        <dbReference type="SAM" id="MobiDB-lite"/>
    </source>
</evidence>
<feature type="compositionally biased region" description="Polar residues" evidence="1">
    <location>
        <begin position="59"/>
        <end position="71"/>
    </location>
</feature>
<dbReference type="Proteomes" id="UP001165121">
    <property type="component" value="Unassembled WGS sequence"/>
</dbReference>
<proteinExistence type="predicted"/>
<organism evidence="2 3">
    <name type="scientific">Phytophthora fragariaefolia</name>
    <dbReference type="NCBI Taxonomy" id="1490495"/>
    <lineage>
        <taxon>Eukaryota</taxon>
        <taxon>Sar</taxon>
        <taxon>Stramenopiles</taxon>
        <taxon>Oomycota</taxon>
        <taxon>Peronosporomycetes</taxon>
        <taxon>Peronosporales</taxon>
        <taxon>Peronosporaceae</taxon>
        <taxon>Phytophthora</taxon>
    </lineage>
</organism>
<reference evidence="2" key="1">
    <citation type="submission" date="2023-04" db="EMBL/GenBank/DDBJ databases">
        <title>Phytophthora fragariaefolia NBRC 109709.</title>
        <authorList>
            <person name="Ichikawa N."/>
            <person name="Sato H."/>
            <person name="Tonouchi N."/>
        </authorList>
    </citation>
    <scope>NUCLEOTIDE SEQUENCE</scope>
    <source>
        <strain evidence="2">NBRC 109709</strain>
    </source>
</reference>
<comment type="caution">
    <text evidence="2">The sequence shown here is derived from an EMBL/GenBank/DDBJ whole genome shotgun (WGS) entry which is preliminary data.</text>
</comment>
<gene>
    <name evidence="2" type="ORF">Pfra01_002983700</name>
</gene>
<sequence>MSSRSTTRSIAPGFVESDFALKANLDDGLFEGGEDGNMQHGAHSGTGHDEPVGTDASVAGNTLGPTGSSAPPSRGEFQDLLVAPCAISVSEFQDDVPRLSVLEEPQPGDLGLQRTSERTCQRSQKSLGLESCSGFTLGDAHRWRVASSMMTSSYQPLIAEASRSHLLTTRNFAGPDGSTAEPTLRCAVGLLVARKFSPSLGAFSDRSMLAYVNIESESNVL</sequence>
<feature type="region of interest" description="Disordered" evidence="1">
    <location>
        <begin position="27"/>
        <end position="74"/>
    </location>
</feature>
<name>A0A9W6YPZ5_9STRA</name>